<dbReference type="AlphaFoldDB" id="A0A9D4UM90"/>
<protein>
    <submittedName>
        <fullName evidence="1">Uncharacterized protein</fullName>
    </submittedName>
</protein>
<dbReference type="EMBL" id="JABFUD020000014">
    <property type="protein sequence ID" value="KAI5070337.1"/>
    <property type="molecule type" value="Genomic_DNA"/>
</dbReference>
<comment type="caution">
    <text evidence="1">The sequence shown here is derived from an EMBL/GenBank/DDBJ whole genome shotgun (WGS) entry which is preliminary data.</text>
</comment>
<evidence type="ECO:0000313" key="1">
    <source>
        <dbReference type="EMBL" id="KAI5070337.1"/>
    </source>
</evidence>
<evidence type="ECO:0000313" key="2">
    <source>
        <dbReference type="Proteomes" id="UP000886520"/>
    </source>
</evidence>
<keyword evidence="2" id="KW-1185">Reference proteome</keyword>
<name>A0A9D4UM90_ADICA</name>
<sequence length="81" mass="9675">MHRSLAINWPRIPTKLSSTRSNSPSFSKPVLRHYQQQVEMHGRLRFGRTKLKAMKRRMLLLWMVPSKIKKFGSFYNAWWGS</sequence>
<dbReference type="Proteomes" id="UP000886520">
    <property type="component" value="Chromosome 14"/>
</dbReference>
<organism evidence="1 2">
    <name type="scientific">Adiantum capillus-veneris</name>
    <name type="common">Maidenhair fern</name>
    <dbReference type="NCBI Taxonomy" id="13818"/>
    <lineage>
        <taxon>Eukaryota</taxon>
        <taxon>Viridiplantae</taxon>
        <taxon>Streptophyta</taxon>
        <taxon>Embryophyta</taxon>
        <taxon>Tracheophyta</taxon>
        <taxon>Polypodiopsida</taxon>
        <taxon>Polypodiidae</taxon>
        <taxon>Polypodiales</taxon>
        <taxon>Pteridineae</taxon>
        <taxon>Pteridaceae</taxon>
        <taxon>Vittarioideae</taxon>
        <taxon>Adiantum</taxon>
    </lineage>
</organism>
<proteinExistence type="predicted"/>
<accession>A0A9D4UM90</accession>
<reference evidence="1" key="1">
    <citation type="submission" date="2021-01" db="EMBL/GenBank/DDBJ databases">
        <title>Adiantum capillus-veneris genome.</title>
        <authorList>
            <person name="Fang Y."/>
            <person name="Liao Q."/>
        </authorList>
    </citation>
    <scope>NUCLEOTIDE SEQUENCE</scope>
    <source>
        <strain evidence="1">H3</strain>
        <tissue evidence="1">Leaf</tissue>
    </source>
</reference>
<gene>
    <name evidence="1" type="ORF">GOP47_0014680</name>
</gene>